<evidence type="ECO:0000313" key="2">
    <source>
        <dbReference type="EMBL" id="PIK43593.1"/>
    </source>
</evidence>
<proteinExistence type="predicted"/>
<keyword evidence="3" id="KW-1185">Reference proteome</keyword>
<organism evidence="2 3">
    <name type="scientific">Stichopus japonicus</name>
    <name type="common">Sea cucumber</name>
    <dbReference type="NCBI Taxonomy" id="307972"/>
    <lineage>
        <taxon>Eukaryota</taxon>
        <taxon>Metazoa</taxon>
        <taxon>Echinodermata</taxon>
        <taxon>Eleutherozoa</taxon>
        <taxon>Echinozoa</taxon>
        <taxon>Holothuroidea</taxon>
        <taxon>Aspidochirotacea</taxon>
        <taxon>Aspidochirotida</taxon>
        <taxon>Stichopodidae</taxon>
        <taxon>Apostichopus</taxon>
    </lineage>
</organism>
<gene>
    <name evidence="2" type="ORF">BSL78_19565</name>
</gene>
<dbReference type="AlphaFoldDB" id="A0A2G8K6L6"/>
<dbReference type="EMBL" id="MRZV01000840">
    <property type="protein sequence ID" value="PIK43593.1"/>
    <property type="molecule type" value="Genomic_DNA"/>
</dbReference>
<name>A0A2G8K6L6_STIJA</name>
<protein>
    <submittedName>
        <fullName evidence="2">Uncharacterized protein</fullName>
    </submittedName>
</protein>
<reference evidence="2 3" key="1">
    <citation type="journal article" date="2017" name="PLoS Biol.">
        <title>The sea cucumber genome provides insights into morphological evolution and visceral regeneration.</title>
        <authorList>
            <person name="Zhang X."/>
            <person name="Sun L."/>
            <person name="Yuan J."/>
            <person name="Sun Y."/>
            <person name="Gao Y."/>
            <person name="Zhang L."/>
            <person name="Li S."/>
            <person name="Dai H."/>
            <person name="Hamel J.F."/>
            <person name="Liu C."/>
            <person name="Yu Y."/>
            <person name="Liu S."/>
            <person name="Lin W."/>
            <person name="Guo K."/>
            <person name="Jin S."/>
            <person name="Xu P."/>
            <person name="Storey K.B."/>
            <person name="Huan P."/>
            <person name="Zhang T."/>
            <person name="Zhou Y."/>
            <person name="Zhang J."/>
            <person name="Lin C."/>
            <person name="Li X."/>
            <person name="Xing L."/>
            <person name="Huo D."/>
            <person name="Sun M."/>
            <person name="Wang L."/>
            <person name="Mercier A."/>
            <person name="Li F."/>
            <person name="Yang H."/>
            <person name="Xiang J."/>
        </authorList>
    </citation>
    <scope>NUCLEOTIDE SEQUENCE [LARGE SCALE GENOMIC DNA]</scope>
    <source>
        <strain evidence="2">Shaxun</strain>
        <tissue evidence="2">Muscle</tissue>
    </source>
</reference>
<evidence type="ECO:0000313" key="3">
    <source>
        <dbReference type="Proteomes" id="UP000230750"/>
    </source>
</evidence>
<comment type="caution">
    <text evidence="2">The sequence shown here is derived from an EMBL/GenBank/DDBJ whole genome shotgun (WGS) entry which is preliminary data.</text>
</comment>
<dbReference type="Proteomes" id="UP000230750">
    <property type="component" value="Unassembled WGS sequence"/>
</dbReference>
<evidence type="ECO:0000256" key="1">
    <source>
        <dbReference type="SAM" id="MobiDB-lite"/>
    </source>
</evidence>
<feature type="region of interest" description="Disordered" evidence="1">
    <location>
        <begin position="150"/>
        <end position="172"/>
    </location>
</feature>
<feature type="compositionally biased region" description="Basic residues" evidence="1">
    <location>
        <begin position="150"/>
        <end position="160"/>
    </location>
</feature>
<accession>A0A2G8K6L6</accession>
<feature type="region of interest" description="Disordered" evidence="1">
    <location>
        <begin position="212"/>
        <end position="239"/>
    </location>
</feature>
<sequence>MDKRNRLFMGNVGDSTKPGAVDSDLLDSSGGRKLSDLITFYARALFGCRSLLGTAEDAGERWTCCPARRGRPWFSKHANATIPTKLKAEQKENSNNGLDLNETAFNNRTTCNALKELRNAVEPIQNVPLQNIARETLVVCEGMSPLLQSKKSKARTKKGNYKGSPERDRSSEDFVRELKGTEVKVHHSSSDNHSSPLVVGVSKRALFTDVEAGKGISDRQLDQDGVITSDAGDEEVNED</sequence>